<dbReference type="InterPro" id="IPR004046">
    <property type="entry name" value="GST_C"/>
</dbReference>
<dbReference type="SUPFAM" id="SSF52833">
    <property type="entry name" value="Thioredoxin-like"/>
    <property type="match status" value="1"/>
</dbReference>
<dbReference type="Pfam" id="PF00043">
    <property type="entry name" value="GST_C"/>
    <property type="match status" value="1"/>
</dbReference>
<gene>
    <name evidence="3" type="ORF">PTTT1_LOCUS30296</name>
</gene>
<dbReference type="InterPro" id="IPR036249">
    <property type="entry name" value="Thioredoxin-like_sf"/>
</dbReference>
<dbReference type="PROSITE" id="PS50404">
    <property type="entry name" value="GST_NTER"/>
    <property type="match status" value="1"/>
</dbReference>
<dbReference type="InterPro" id="IPR010987">
    <property type="entry name" value="Glutathione-S-Trfase_C-like"/>
</dbReference>
<dbReference type="CDD" id="cd00299">
    <property type="entry name" value="GST_C_family"/>
    <property type="match status" value="1"/>
</dbReference>
<proteinExistence type="predicted"/>
<dbReference type="CDD" id="cd00570">
    <property type="entry name" value="GST_N_family"/>
    <property type="match status" value="1"/>
</dbReference>
<feature type="domain" description="GST N-terminal" evidence="1">
    <location>
        <begin position="8"/>
        <end position="91"/>
    </location>
</feature>
<dbReference type="SFLD" id="SFLDG00358">
    <property type="entry name" value="Main_(cytGST)"/>
    <property type="match status" value="1"/>
</dbReference>
<name>A0A8J9X8A4_PHATR</name>
<evidence type="ECO:0000313" key="3">
    <source>
        <dbReference type="EMBL" id="CAG9285816.1"/>
    </source>
</evidence>
<dbReference type="AlphaFoldDB" id="A0A8J9X8A4"/>
<organism evidence="3">
    <name type="scientific">Phaeodactylum tricornutum</name>
    <name type="common">Diatom</name>
    <dbReference type="NCBI Taxonomy" id="2850"/>
    <lineage>
        <taxon>Eukaryota</taxon>
        <taxon>Sar</taxon>
        <taxon>Stramenopiles</taxon>
        <taxon>Ochrophyta</taxon>
        <taxon>Bacillariophyta</taxon>
        <taxon>Bacillariophyceae</taxon>
        <taxon>Bacillariophycidae</taxon>
        <taxon>Naviculales</taxon>
        <taxon>Phaeodactylaceae</taxon>
        <taxon>Phaeodactylum</taxon>
    </lineage>
</organism>
<dbReference type="InterPro" id="IPR050983">
    <property type="entry name" value="GST_Omega/HSP26"/>
</dbReference>
<dbReference type="InterPro" id="IPR040079">
    <property type="entry name" value="Glutathione_S-Trfase"/>
</dbReference>
<evidence type="ECO:0008006" key="4">
    <source>
        <dbReference type="Google" id="ProtNLM"/>
    </source>
</evidence>
<dbReference type="PANTHER" id="PTHR43968:SF6">
    <property type="entry name" value="GLUTATHIONE S-TRANSFERASE OMEGA"/>
    <property type="match status" value="1"/>
</dbReference>
<dbReference type="Gene3D" id="3.40.30.10">
    <property type="entry name" value="Glutaredoxin"/>
    <property type="match status" value="1"/>
</dbReference>
<dbReference type="InterPro" id="IPR036282">
    <property type="entry name" value="Glutathione-S-Trfase_C_sf"/>
</dbReference>
<dbReference type="SFLD" id="SFLDS00019">
    <property type="entry name" value="Glutathione_Transferase_(cytos"/>
    <property type="match status" value="1"/>
</dbReference>
<accession>A0A8J9X8A4</accession>
<evidence type="ECO:0000259" key="2">
    <source>
        <dbReference type="PROSITE" id="PS50405"/>
    </source>
</evidence>
<evidence type="ECO:0000259" key="1">
    <source>
        <dbReference type="PROSITE" id="PS50404"/>
    </source>
</evidence>
<dbReference type="Pfam" id="PF13409">
    <property type="entry name" value="GST_N_2"/>
    <property type="match status" value="1"/>
</dbReference>
<dbReference type="Proteomes" id="UP000836788">
    <property type="component" value="Chromosome 20"/>
</dbReference>
<dbReference type="SUPFAM" id="SSF47616">
    <property type="entry name" value="GST C-terminal domain-like"/>
    <property type="match status" value="1"/>
</dbReference>
<dbReference type="PANTHER" id="PTHR43968">
    <property type="match status" value="1"/>
</dbReference>
<protein>
    <recommendedName>
        <fullName evidence="4">Glutathione S-transferase</fullName>
    </recommendedName>
</protein>
<dbReference type="PROSITE" id="PS50405">
    <property type="entry name" value="GST_CTER"/>
    <property type="match status" value="1"/>
</dbReference>
<dbReference type="GO" id="GO:0005737">
    <property type="term" value="C:cytoplasm"/>
    <property type="evidence" value="ECO:0007669"/>
    <property type="project" value="TreeGrafter"/>
</dbReference>
<reference evidence="3" key="1">
    <citation type="submission" date="2022-02" db="EMBL/GenBank/DDBJ databases">
        <authorList>
            <person name="Giguere J D."/>
        </authorList>
    </citation>
    <scope>NUCLEOTIDE SEQUENCE</scope>
    <source>
        <strain evidence="3">CCAP 1055/1</strain>
    </source>
</reference>
<dbReference type="InterPro" id="IPR004045">
    <property type="entry name" value="Glutathione_S-Trfase_N"/>
</dbReference>
<dbReference type="Gene3D" id="1.20.1050.10">
    <property type="match status" value="1"/>
</dbReference>
<sequence length="204" mass="23415">MALQNAPSATRFVTHKKCPFAQKAWCALECLQTPYQLEEIPLYGANGKPDWFWKLNPQGTVPVLVCHGGAVVFPDSDVILDQIEKGVVKGAVSLYPDDNEGDQRRIREWRDRINAMLPVGKLCVLDQSAVALQPLLQSMDQAVVGPYLVGEQITTADCHAFPFLWRLNDEFDLTEYKRLQSWLKTCEEQTAFRKTIQSSWWWWW</sequence>
<feature type="domain" description="GST C-terminal" evidence="2">
    <location>
        <begin position="69"/>
        <end position="204"/>
    </location>
</feature>
<dbReference type="EMBL" id="OU594961">
    <property type="protein sequence ID" value="CAG9285816.1"/>
    <property type="molecule type" value="Genomic_DNA"/>
</dbReference>